<dbReference type="Proteomes" id="UP000190648">
    <property type="component" value="Unassembled WGS sequence"/>
</dbReference>
<evidence type="ECO:0000313" key="1">
    <source>
        <dbReference type="EMBL" id="OPJ81918.1"/>
    </source>
</evidence>
<accession>A0A1V4KBY3</accession>
<keyword evidence="2" id="KW-1185">Reference proteome</keyword>
<proteinExistence type="predicted"/>
<sequence length="85" mass="8941">MAIGFFSKAGTEGLPSVLEISPSASVCQRQEAVGRYHGKTCIPSLVRSCTLATSPMPGTAGSAVYICNNSSAHLRCCHLERSGWP</sequence>
<dbReference type="EMBL" id="LSYS01003958">
    <property type="protein sequence ID" value="OPJ81918.1"/>
    <property type="molecule type" value="Genomic_DNA"/>
</dbReference>
<dbReference type="AlphaFoldDB" id="A0A1V4KBY3"/>
<protein>
    <submittedName>
        <fullName evidence="1">Uncharacterized protein</fullName>
    </submittedName>
</protein>
<comment type="caution">
    <text evidence="1">The sequence shown here is derived from an EMBL/GenBank/DDBJ whole genome shotgun (WGS) entry which is preliminary data.</text>
</comment>
<gene>
    <name evidence="1" type="ORF">AV530_014442</name>
</gene>
<reference evidence="1 2" key="1">
    <citation type="submission" date="2016-02" db="EMBL/GenBank/DDBJ databases">
        <title>Band-tailed pigeon sequencing and assembly.</title>
        <authorList>
            <person name="Soares A.E."/>
            <person name="Novak B.J."/>
            <person name="Rice E.S."/>
            <person name="O'Connell B."/>
            <person name="Chang D."/>
            <person name="Weber S."/>
            <person name="Shapiro B."/>
        </authorList>
    </citation>
    <scope>NUCLEOTIDE SEQUENCE [LARGE SCALE GENOMIC DNA]</scope>
    <source>
        <strain evidence="1">BTP2013</strain>
        <tissue evidence="1">Blood</tissue>
    </source>
</reference>
<evidence type="ECO:0000313" key="2">
    <source>
        <dbReference type="Proteomes" id="UP000190648"/>
    </source>
</evidence>
<organism evidence="1 2">
    <name type="scientific">Patagioenas fasciata monilis</name>
    <dbReference type="NCBI Taxonomy" id="372326"/>
    <lineage>
        <taxon>Eukaryota</taxon>
        <taxon>Metazoa</taxon>
        <taxon>Chordata</taxon>
        <taxon>Craniata</taxon>
        <taxon>Vertebrata</taxon>
        <taxon>Euteleostomi</taxon>
        <taxon>Archelosauria</taxon>
        <taxon>Archosauria</taxon>
        <taxon>Dinosauria</taxon>
        <taxon>Saurischia</taxon>
        <taxon>Theropoda</taxon>
        <taxon>Coelurosauria</taxon>
        <taxon>Aves</taxon>
        <taxon>Neognathae</taxon>
        <taxon>Neoaves</taxon>
        <taxon>Columbimorphae</taxon>
        <taxon>Columbiformes</taxon>
        <taxon>Columbidae</taxon>
        <taxon>Patagioenas</taxon>
    </lineage>
</organism>
<name>A0A1V4KBY3_PATFA</name>